<reference evidence="2 3" key="1">
    <citation type="journal article" date="2019" name="Commun. Biol.">
        <title>The bagworm genome reveals a unique fibroin gene that provides high tensile strength.</title>
        <authorList>
            <person name="Kono N."/>
            <person name="Nakamura H."/>
            <person name="Ohtoshi R."/>
            <person name="Tomita M."/>
            <person name="Numata K."/>
            <person name="Arakawa K."/>
        </authorList>
    </citation>
    <scope>NUCLEOTIDE SEQUENCE [LARGE SCALE GENOMIC DNA]</scope>
</reference>
<dbReference type="GO" id="GO:0003676">
    <property type="term" value="F:nucleic acid binding"/>
    <property type="evidence" value="ECO:0007669"/>
    <property type="project" value="InterPro"/>
</dbReference>
<dbReference type="PANTHER" id="PTHR37984:SF15">
    <property type="entry name" value="INTEGRASE CATALYTIC DOMAIN-CONTAINING PROTEIN"/>
    <property type="match status" value="1"/>
</dbReference>
<dbReference type="SUPFAM" id="SSF53098">
    <property type="entry name" value="Ribonuclease H-like"/>
    <property type="match status" value="1"/>
</dbReference>
<dbReference type="InterPro" id="IPR001584">
    <property type="entry name" value="Integrase_cat-core"/>
</dbReference>
<dbReference type="Proteomes" id="UP000299102">
    <property type="component" value="Unassembled WGS sequence"/>
</dbReference>
<dbReference type="PROSITE" id="PS50994">
    <property type="entry name" value="INTEGRASE"/>
    <property type="match status" value="1"/>
</dbReference>
<accession>A0A4C1TP18</accession>
<dbReference type="AlphaFoldDB" id="A0A4C1TP18"/>
<evidence type="ECO:0000259" key="1">
    <source>
        <dbReference type="PROSITE" id="PS50994"/>
    </source>
</evidence>
<keyword evidence="3" id="KW-1185">Reference proteome</keyword>
<dbReference type="GO" id="GO:0015074">
    <property type="term" value="P:DNA integration"/>
    <property type="evidence" value="ECO:0007669"/>
    <property type="project" value="InterPro"/>
</dbReference>
<feature type="domain" description="Integrase catalytic" evidence="1">
    <location>
        <begin position="1"/>
        <end position="91"/>
    </location>
</feature>
<organism evidence="2 3">
    <name type="scientific">Eumeta variegata</name>
    <name type="common">Bagworm moth</name>
    <name type="synonym">Eumeta japonica</name>
    <dbReference type="NCBI Taxonomy" id="151549"/>
    <lineage>
        <taxon>Eukaryota</taxon>
        <taxon>Metazoa</taxon>
        <taxon>Ecdysozoa</taxon>
        <taxon>Arthropoda</taxon>
        <taxon>Hexapoda</taxon>
        <taxon>Insecta</taxon>
        <taxon>Pterygota</taxon>
        <taxon>Neoptera</taxon>
        <taxon>Endopterygota</taxon>
        <taxon>Lepidoptera</taxon>
        <taxon>Glossata</taxon>
        <taxon>Ditrysia</taxon>
        <taxon>Tineoidea</taxon>
        <taxon>Psychidae</taxon>
        <taxon>Oiketicinae</taxon>
        <taxon>Eumeta</taxon>
    </lineage>
</organism>
<dbReference type="InterPro" id="IPR036397">
    <property type="entry name" value="RNaseH_sf"/>
</dbReference>
<evidence type="ECO:0000313" key="2">
    <source>
        <dbReference type="EMBL" id="GBP15704.1"/>
    </source>
</evidence>
<sequence>MTDNESALTSICVKQVYEKLQIEHTVTPTFHSTTNGQIERTHSTLIELTRVLAQENNSSPKDEIFNAVRNYNKTIHSVTGEKPEDVFFNRGGHPDIKQKIEANQNKVLTSQQKS</sequence>
<dbReference type="Gene3D" id="3.30.420.10">
    <property type="entry name" value="Ribonuclease H-like superfamily/Ribonuclease H"/>
    <property type="match status" value="1"/>
</dbReference>
<evidence type="ECO:0000313" key="3">
    <source>
        <dbReference type="Proteomes" id="UP000299102"/>
    </source>
</evidence>
<gene>
    <name evidence="2" type="primary">pol</name>
    <name evidence="2" type="ORF">EVAR_72116_1</name>
</gene>
<comment type="caution">
    <text evidence="2">The sequence shown here is derived from an EMBL/GenBank/DDBJ whole genome shotgun (WGS) entry which is preliminary data.</text>
</comment>
<name>A0A4C1TP18_EUMVA</name>
<proteinExistence type="predicted"/>
<dbReference type="OrthoDB" id="8003593at2759"/>
<dbReference type="EMBL" id="BGZK01005849">
    <property type="protein sequence ID" value="GBP15704.1"/>
    <property type="molecule type" value="Genomic_DNA"/>
</dbReference>
<protein>
    <submittedName>
        <fullName evidence="2">Retrovirus-related Pol polyprotein from transposon opus</fullName>
    </submittedName>
</protein>
<dbReference type="InterPro" id="IPR050951">
    <property type="entry name" value="Retrovirus_Pol_polyprotein"/>
</dbReference>
<dbReference type="PANTHER" id="PTHR37984">
    <property type="entry name" value="PROTEIN CBG26694"/>
    <property type="match status" value="1"/>
</dbReference>
<dbReference type="InterPro" id="IPR012337">
    <property type="entry name" value="RNaseH-like_sf"/>
</dbReference>